<dbReference type="InterPro" id="IPR036400">
    <property type="entry name" value="Cyt_B5-like_heme/steroid_sf"/>
</dbReference>
<evidence type="ECO:0000256" key="19">
    <source>
        <dbReference type="PIRSR" id="PIRSR005149-1"/>
    </source>
</evidence>
<dbReference type="InterPro" id="IPR001199">
    <property type="entry name" value="Cyt_B5-like_heme/steroid-bd"/>
</dbReference>
<dbReference type="GO" id="GO:0080132">
    <property type="term" value="F:fatty acid 2-hydroxylase activity"/>
    <property type="evidence" value="ECO:0007669"/>
    <property type="project" value="InterPro"/>
</dbReference>
<comment type="pathway">
    <text evidence="3">Lipid metabolism.</text>
</comment>
<evidence type="ECO:0000256" key="1">
    <source>
        <dbReference type="ARBA" id="ARBA00004477"/>
    </source>
</evidence>
<keyword evidence="24" id="KW-1185">Reference proteome</keyword>
<feature type="transmembrane region" description="Helical" evidence="21">
    <location>
        <begin position="185"/>
        <end position="205"/>
    </location>
</feature>
<keyword evidence="13 18" id="KW-0560">Oxidoreductase</keyword>
<evidence type="ECO:0000256" key="18">
    <source>
        <dbReference type="PIRNR" id="PIRNR005149"/>
    </source>
</evidence>
<feature type="binding site" evidence="19">
    <location>
        <position position="255"/>
    </location>
    <ligand>
        <name>Zn(2+)</name>
        <dbReference type="ChEBI" id="CHEBI:29105"/>
        <label>1</label>
    </ligand>
</feature>
<sequence length="385" mass="45053">MSKRIRIFTAEDVATHKSATSCWITRHGKVYDVTPFVHDHPGGDDLLLKYAGQDVDQVMKDRIEHEHSESAYDMLEEYTIGRLGNDENTVSDGMSLFTSPKLFFYMLFRLDWEATDDFHPDDTDTAKDYEKNQFLDLRKPLLRQVWEANFSKSYYLKQVHQPRHVPQSARLFGPEILEILTRTTWYVVPAFWTPITLYLFFRSLFQFTGPLPNFFAQPALPLHALSAIPVESIFKTMLCFFTGNIIWTILEYTLHRFLFHIDDVLPDHPVFLVLHFSMHGIHHYLPMDRLRLVMPPVLFIILQAPFTRLAHILFPAAVANGIISGAFTFYILYDCMHYALHHSMLPNYMREMKKYHLAHHYKNFELGFGVTSKIWDVVFNTLIPV</sequence>
<dbReference type="GO" id="GO:0005789">
    <property type="term" value="C:endoplasmic reticulum membrane"/>
    <property type="evidence" value="ECO:0007669"/>
    <property type="project" value="UniProtKB-SubCell"/>
</dbReference>
<evidence type="ECO:0000256" key="14">
    <source>
        <dbReference type="ARBA" id="ARBA00023004"/>
    </source>
</evidence>
<comment type="similarity">
    <text evidence="4 18">Belongs to the sterol desaturase family. SCS7 subfamily.</text>
</comment>
<dbReference type="GO" id="GO:0020037">
    <property type="term" value="F:heme binding"/>
    <property type="evidence" value="ECO:0007669"/>
    <property type="project" value="InterPro"/>
</dbReference>
<keyword evidence="8 18" id="KW-0479">Metal-binding</keyword>
<evidence type="ECO:0000256" key="21">
    <source>
        <dbReference type="SAM" id="Phobius"/>
    </source>
</evidence>
<dbReference type="PIRSF" id="PIRSF005149">
    <property type="entry name" value="IPC-B_HD"/>
    <property type="match status" value="1"/>
</dbReference>
<dbReference type="SMART" id="SM01117">
    <property type="entry name" value="Cyt-b5"/>
    <property type="match status" value="1"/>
</dbReference>
<keyword evidence="5 18" id="KW-0444">Lipid biosynthesis</keyword>
<comment type="caution">
    <text evidence="23">The sequence shown here is derived from an EMBL/GenBank/DDBJ whole genome shotgun (WGS) entry which is preliminary data.</text>
</comment>
<evidence type="ECO:0000256" key="7">
    <source>
        <dbReference type="ARBA" id="ARBA00022692"/>
    </source>
</evidence>
<feature type="binding site" evidence="19">
    <location>
        <position position="356"/>
    </location>
    <ligand>
        <name>Zn(2+)</name>
        <dbReference type="ChEBI" id="CHEBI:29105"/>
        <label>1</label>
    </ligand>
</feature>
<organism evidence="23 24">
    <name type="scientific">Collybia nuda</name>
    <dbReference type="NCBI Taxonomy" id="64659"/>
    <lineage>
        <taxon>Eukaryota</taxon>
        <taxon>Fungi</taxon>
        <taxon>Dikarya</taxon>
        <taxon>Basidiomycota</taxon>
        <taxon>Agaricomycotina</taxon>
        <taxon>Agaricomycetes</taxon>
        <taxon>Agaricomycetidae</taxon>
        <taxon>Agaricales</taxon>
        <taxon>Tricholomatineae</taxon>
        <taxon>Clitocybaceae</taxon>
        <taxon>Collybia</taxon>
    </lineage>
</organism>
<evidence type="ECO:0000256" key="4">
    <source>
        <dbReference type="ARBA" id="ARBA00005747"/>
    </source>
</evidence>
<dbReference type="OrthoDB" id="2204368at2759"/>
<evidence type="ECO:0000256" key="3">
    <source>
        <dbReference type="ARBA" id="ARBA00005189"/>
    </source>
</evidence>
<keyword evidence="14 18" id="KW-0408">Iron</keyword>
<protein>
    <recommendedName>
        <fullName evidence="18">Ceramide very long chain fatty acid hydroxylase</fullName>
        <ecNumber evidence="18">1.-.-.-</ecNumber>
    </recommendedName>
</protein>
<feature type="binding site" evidence="19">
    <location>
        <position position="337"/>
    </location>
    <ligand>
        <name>Zn(2+)</name>
        <dbReference type="ChEBI" id="CHEBI:29105"/>
        <label>1</label>
    </ligand>
</feature>
<feature type="transmembrane region" description="Helical" evidence="21">
    <location>
        <begin position="312"/>
        <end position="333"/>
    </location>
</feature>
<dbReference type="PROSITE" id="PS00191">
    <property type="entry name" value="CYTOCHROME_B5_1"/>
    <property type="match status" value="1"/>
</dbReference>
<evidence type="ECO:0000256" key="9">
    <source>
        <dbReference type="ARBA" id="ARBA00022824"/>
    </source>
</evidence>
<evidence type="ECO:0000313" key="24">
    <source>
        <dbReference type="Proteomes" id="UP000807353"/>
    </source>
</evidence>
<keyword evidence="11 19" id="KW-0862">Zinc</keyword>
<evidence type="ECO:0000256" key="11">
    <source>
        <dbReference type="ARBA" id="ARBA00022833"/>
    </source>
</evidence>
<dbReference type="FunFam" id="3.10.120.10:FF:000002">
    <property type="entry name" value="Cytochrome b5 type B"/>
    <property type="match status" value="1"/>
</dbReference>
<dbReference type="Pfam" id="PF04116">
    <property type="entry name" value="FA_hydroxylase"/>
    <property type="match status" value="1"/>
</dbReference>
<keyword evidence="10 18" id="KW-0276">Fatty acid metabolism</keyword>
<dbReference type="EMBL" id="MU150311">
    <property type="protein sequence ID" value="KAF9459755.1"/>
    <property type="molecule type" value="Genomic_DNA"/>
</dbReference>
<dbReference type="GO" id="GO:0006633">
    <property type="term" value="P:fatty acid biosynthetic process"/>
    <property type="evidence" value="ECO:0007669"/>
    <property type="project" value="UniProtKB-KW"/>
</dbReference>
<evidence type="ECO:0000256" key="2">
    <source>
        <dbReference type="ARBA" id="ARBA00004991"/>
    </source>
</evidence>
<dbReference type="InterPro" id="IPR006694">
    <property type="entry name" value="Fatty_acid_hydroxylase"/>
</dbReference>
<evidence type="ECO:0000256" key="17">
    <source>
        <dbReference type="ARBA" id="ARBA00023160"/>
    </source>
</evidence>
<evidence type="ECO:0000313" key="23">
    <source>
        <dbReference type="EMBL" id="KAF9459755.1"/>
    </source>
</evidence>
<feature type="binding site" evidence="19">
    <location>
        <position position="341"/>
    </location>
    <ligand>
        <name>Zn(2+)</name>
        <dbReference type="ChEBI" id="CHEBI:29105"/>
        <label>1</label>
    </ligand>
</feature>
<dbReference type="InterPro" id="IPR018506">
    <property type="entry name" value="Cyt_B5_heme-BS"/>
</dbReference>
<evidence type="ECO:0000256" key="8">
    <source>
        <dbReference type="ARBA" id="ARBA00022723"/>
    </source>
</evidence>
<feature type="binding site" evidence="19">
    <location>
        <position position="282"/>
    </location>
    <ligand>
        <name>Zn(2+)</name>
        <dbReference type="ChEBI" id="CHEBI:29105"/>
        <label>1</label>
    </ligand>
</feature>
<dbReference type="Pfam" id="PF00173">
    <property type="entry name" value="Cyt-b5"/>
    <property type="match status" value="1"/>
</dbReference>
<gene>
    <name evidence="23" type="ORF">BDZ94DRAFT_1171040</name>
</gene>
<dbReference type="PRINTS" id="PR00363">
    <property type="entry name" value="CYTOCHROMEB5"/>
</dbReference>
<accession>A0A9P5Y1Y4</accession>
<dbReference type="EC" id="1.-.-.-" evidence="18"/>
<dbReference type="InterPro" id="IPR014430">
    <property type="entry name" value="Scs7"/>
</dbReference>
<comment type="cofactor">
    <cofactor evidence="20">
        <name>Fe cation</name>
        <dbReference type="ChEBI" id="CHEBI:24875"/>
    </cofactor>
</comment>
<feature type="binding site" evidence="19">
    <location>
        <position position="360"/>
    </location>
    <ligand>
        <name>Zn(2+)</name>
        <dbReference type="ChEBI" id="CHEBI:29105"/>
        <label>1</label>
    </ligand>
</feature>
<evidence type="ECO:0000256" key="12">
    <source>
        <dbReference type="ARBA" id="ARBA00022989"/>
    </source>
</evidence>
<feature type="transmembrane region" description="Helical" evidence="21">
    <location>
        <begin position="290"/>
        <end position="306"/>
    </location>
</feature>
<keyword evidence="7 21" id="KW-0812">Transmembrane</keyword>
<keyword evidence="9 18" id="KW-0256">Endoplasmic reticulum</keyword>
<dbReference type="Proteomes" id="UP000807353">
    <property type="component" value="Unassembled WGS sequence"/>
</dbReference>
<evidence type="ECO:0000259" key="22">
    <source>
        <dbReference type="PROSITE" id="PS50255"/>
    </source>
</evidence>
<feature type="transmembrane region" description="Helical" evidence="21">
    <location>
        <begin position="225"/>
        <end position="250"/>
    </location>
</feature>
<comment type="function">
    <text evidence="18">Ceramide hydroxylase involved in the hydroxylation of sphingolipid-associated very long chain fatty acids. Postulated to hydroxylate the very long chain fatty acid of dihydroceramides and phytoceramides at C-2.</text>
</comment>
<keyword evidence="16 18" id="KW-0472">Membrane</keyword>
<dbReference type="PANTHER" id="PTHR12863:SF1">
    <property type="entry name" value="FATTY ACID 2-HYDROXYLASE"/>
    <property type="match status" value="1"/>
</dbReference>
<feature type="binding site" evidence="19">
    <location>
        <position position="260"/>
    </location>
    <ligand>
        <name>Zn(2+)</name>
        <dbReference type="ChEBI" id="CHEBI:29105"/>
        <label>1</label>
    </ligand>
</feature>
<dbReference type="PROSITE" id="PS50255">
    <property type="entry name" value="CYTOCHROME_B5_2"/>
    <property type="match status" value="1"/>
</dbReference>
<feature type="binding site" description="axial binding residue" evidence="20">
    <location>
        <position position="40"/>
    </location>
    <ligand>
        <name>heme</name>
        <dbReference type="ChEBI" id="CHEBI:30413"/>
    </ligand>
    <ligandPart>
        <name>Fe</name>
        <dbReference type="ChEBI" id="CHEBI:18248"/>
    </ligandPart>
</feature>
<name>A0A9P5Y1Y4_9AGAR</name>
<feature type="binding site" description="axial binding residue" evidence="20">
    <location>
        <position position="67"/>
    </location>
    <ligand>
        <name>heme</name>
        <dbReference type="ChEBI" id="CHEBI:30413"/>
    </ligand>
    <ligandPart>
        <name>Fe</name>
        <dbReference type="ChEBI" id="CHEBI:18248"/>
    </ligandPart>
</feature>
<dbReference type="Gene3D" id="3.10.120.10">
    <property type="entry name" value="Cytochrome b5-like heme/steroid binding domain"/>
    <property type="match status" value="1"/>
</dbReference>
<feature type="domain" description="Cytochrome b5 heme-binding" evidence="22">
    <location>
        <begin position="5"/>
        <end position="84"/>
    </location>
</feature>
<evidence type="ECO:0000256" key="10">
    <source>
        <dbReference type="ARBA" id="ARBA00022832"/>
    </source>
</evidence>
<evidence type="ECO:0000256" key="16">
    <source>
        <dbReference type="ARBA" id="ARBA00023136"/>
    </source>
</evidence>
<proteinExistence type="inferred from homology"/>
<feature type="binding site" evidence="19">
    <location>
        <position position="359"/>
    </location>
    <ligand>
        <name>Zn(2+)</name>
        <dbReference type="ChEBI" id="CHEBI:29105"/>
        <label>1</label>
    </ligand>
</feature>
<dbReference type="SUPFAM" id="SSF55856">
    <property type="entry name" value="Cytochrome b5-like heme/steroid binding domain"/>
    <property type="match status" value="1"/>
</dbReference>
<evidence type="ECO:0000256" key="13">
    <source>
        <dbReference type="ARBA" id="ARBA00023002"/>
    </source>
</evidence>
<comment type="cofactor">
    <cofactor evidence="18 19">
        <name>Zn(2+)</name>
        <dbReference type="ChEBI" id="CHEBI:29105"/>
    </cofactor>
    <text evidence="18 19">Binds 2 Zn(2+) ions per subunit that likely form a catalytic dimetal center.</text>
</comment>
<dbReference type="PANTHER" id="PTHR12863">
    <property type="entry name" value="FATTY ACID HYDROXYLASE"/>
    <property type="match status" value="1"/>
</dbReference>
<evidence type="ECO:0000256" key="5">
    <source>
        <dbReference type="ARBA" id="ARBA00022516"/>
    </source>
</evidence>
<dbReference type="GO" id="GO:0005506">
    <property type="term" value="F:iron ion binding"/>
    <property type="evidence" value="ECO:0007669"/>
    <property type="project" value="UniProtKB-UniRule"/>
</dbReference>
<reference evidence="23" key="1">
    <citation type="submission" date="2020-11" db="EMBL/GenBank/DDBJ databases">
        <authorList>
            <consortium name="DOE Joint Genome Institute"/>
            <person name="Ahrendt S."/>
            <person name="Riley R."/>
            <person name="Andreopoulos W."/>
            <person name="Labutti K."/>
            <person name="Pangilinan J."/>
            <person name="Ruiz-Duenas F.J."/>
            <person name="Barrasa J.M."/>
            <person name="Sanchez-Garcia M."/>
            <person name="Camarero S."/>
            <person name="Miyauchi S."/>
            <person name="Serrano A."/>
            <person name="Linde D."/>
            <person name="Babiker R."/>
            <person name="Drula E."/>
            <person name="Ayuso-Fernandez I."/>
            <person name="Pacheco R."/>
            <person name="Padilla G."/>
            <person name="Ferreira P."/>
            <person name="Barriuso J."/>
            <person name="Kellner H."/>
            <person name="Castanera R."/>
            <person name="Alfaro M."/>
            <person name="Ramirez L."/>
            <person name="Pisabarro A.G."/>
            <person name="Kuo A."/>
            <person name="Tritt A."/>
            <person name="Lipzen A."/>
            <person name="He G."/>
            <person name="Yan M."/>
            <person name="Ng V."/>
            <person name="Cullen D."/>
            <person name="Martin F."/>
            <person name="Rosso M.-N."/>
            <person name="Henrissat B."/>
            <person name="Hibbett D."/>
            <person name="Martinez A.T."/>
            <person name="Grigoriev I.V."/>
        </authorList>
    </citation>
    <scope>NUCLEOTIDE SEQUENCE</scope>
    <source>
        <strain evidence="23">CBS 247.69</strain>
    </source>
</reference>
<comment type="subcellular location">
    <subcellularLocation>
        <location evidence="1">Endoplasmic reticulum membrane</location>
        <topology evidence="1">Multi-pass membrane protein</topology>
    </subcellularLocation>
</comment>
<feature type="binding site" evidence="19">
    <location>
        <position position="279"/>
    </location>
    <ligand>
        <name>Zn(2+)</name>
        <dbReference type="ChEBI" id="CHEBI:29105"/>
        <label>1</label>
    </ligand>
</feature>
<keyword evidence="6 20" id="KW-0349">Heme</keyword>
<evidence type="ECO:0000256" key="20">
    <source>
        <dbReference type="PIRSR" id="PIRSR005149-50"/>
    </source>
</evidence>
<comment type="pathway">
    <text evidence="2">Sphingolipid metabolism.</text>
</comment>
<dbReference type="AlphaFoldDB" id="A0A9P5Y1Y4"/>
<keyword evidence="12 21" id="KW-1133">Transmembrane helix</keyword>
<feature type="binding site" evidence="19">
    <location>
        <position position="283"/>
    </location>
    <ligand>
        <name>Zn(2+)</name>
        <dbReference type="ChEBI" id="CHEBI:29105"/>
        <label>1</label>
    </ligand>
</feature>
<evidence type="ECO:0000256" key="6">
    <source>
        <dbReference type="ARBA" id="ARBA00022617"/>
    </source>
</evidence>
<keyword evidence="15 18" id="KW-0443">Lipid metabolism</keyword>
<keyword evidence="17 18" id="KW-0275">Fatty acid biosynthesis</keyword>
<evidence type="ECO:0000256" key="15">
    <source>
        <dbReference type="ARBA" id="ARBA00023098"/>
    </source>
</evidence>